<dbReference type="EMBL" id="JAEVHI010000004">
    <property type="protein sequence ID" value="KAG5293986.1"/>
    <property type="molecule type" value="Genomic_DNA"/>
</dbReference>
<evidence type="ECO:0000259" key="3">
    <source>
        <dbReference type="PROSITE" id="PS51468"/>
    </source>
</evidence>
<dbReference type="Pfam" id="PF08487">
    <property type="entry name" value="VIT"/>
    <property type="match status" value="1"/>
</dbReference>
<comment type="caution">
    <text evidence="4">The sequence shown here is derived from an EMBL/GenBank/DDBJ whole genome shotgun (WGS) entry which is preliminary data.</text>
</comment>
<feature type="compositionally biased region" description="Low complexity" evidence="1">
    <location>
        <begin position="846"/>
        <end position="861"/>
    </location>
</feature>
<dbReference type="InterPro" id="IPR036465">
    <property type="entry name" value="vWFA_dom_sf"/>
</dbReference>
<feature type="compositionally biased region" description="Basic and acidic residues" evidence="1">
    <location>
        <begin position="896"/>
        <end position="913"/>
    </location>
</feature>
<feature type="domain" description="VIT" evidence="3">
    <location>
        <begin position="10"/>
        <end position="141"/>
    </location>
</feature>
<feature type="region of interest" description="Disordered" evidence="1">
    <location>
        <begin position="894"/>
        <end position="937"/>
    </location>
</feature>
<dbReference type="OrthoDB" id="1729737at2759"/>
<dbReference type="InterPro" id="IPR013694">
    <property type="entry name" value="VIT"/>
</dbReference>
<feature type="compositionally biased region" description="Pro residues" evidence="1">
    <location>
        <begin position="769"/>
        <end position="786"/>
    </location>
</feature>
<evidence type="ECO:0000256" key="1">
    <source>
        <dbReference type="SAM" id="MobiDB-lite"/>
    </source>
</evidence>
<dbReference type="Proteomes" id="UP000670092">
    <property type="component" value="Unassembled WGS sequence"/>
</dbReference>
<feature type="compositionally biased region" description="Acidic residues" evidence="1">
    <location>
        <begin position="719"/>
        <end position="733"/>
    </location>
</feature>
<feature type="compositionally biased region" description="Basic and acidic residues" evidence="1">
    <location>
        <begin position="689"/>
        <end position="700"/>
    </location>
</feature>
<feature type="domain" description="VWFA" evidence="2">
    <location>
        <begin position="292"/>
        <end position="460"/>
    </location>
</feature>
<feature type="region of interest" description="Disordered" evidence="1">
    <location>
        <begin position="493"/>
        <end position="521"/>
    </location>
</feature>
<dbReference type="SMART" id="SM00327">
    <property type="entry name" value="VWA"/>
    <property type="match status" value="1"/>
</dbReference>
<feature type="region of interest" description="Disordered" evidence="1">
    <location>
        <begin position="687"/>
        <end position="741"/>
    </location>
</feature>
<dbReference type="Gene3D" id="3.40.50.410">
    <property type="entry name" value="von Willebrand factor, type A domain"/>
    <property type="match status" value="1"/>
</dbReference>
<name>A0A8H8CXA3_AJECA</name>
<feature type="compositionally biased region" description="Polar residues" evidence="1">
    <location>
        <begin position="789"/>
        <end position="803"/>
    </location>
</feature>
<dbReference type="SUPFAM" id="SSF53300">
    <property type="entry name" value="vWA-like"/>
    <property type="match status" value="1"/>
</dbReference>
<dbReference type="PANTHER" id="PTHR45737:SF6">
    <property type="entry name" value="VON WILLEBRAND FACTOR A DOMAIN-CONTAINING PROTEIN 5A"/>
    <property type="match status" value="1"/>
</dbReference>
<feature type="compositionally biased region" description="Gly residues" evidence="1">
    <location>
        <begin position="805"/>
        <end position="817"/>
    </location>
</feature>
<feature type="compositionally biased region" description="Low complexity" evidence="1">
    <location>
        <begin position="869"/>
        <end position="878"/>
    </location>
</feature>
<dbReference type="PANTHER" id="PTHR45737">
    <property type="entry name" value="VON WILLEBRAND FACTOR A DOMAIN-CONTAINING PROTEIN 5A"/>
    <property type="match status" value="1"/>
</dbReference>
<dbReference type="PROSITE" id="PS50234">
    <property type="entry name" value="VWFA"/>
    <property type="match status" value="1"/>
</dbReference>
<feature type="region of interest" description="Disordered" evidence="1">
    <location>
        <begin position="754"/>
        <end position="878"/>
    </location>
</feature>
<dbReference type="InterPro" id="IPR002035">
    <property type="entry name" value="VWF_A"/>
</dbReference>
<dbReference type="Pfam" id="PF13768">
    <property type="entry name" value="VWA_3"/>
    <property type="match status" value="1"/>
</dbReference>
<dbReference type="PROSITE" id="PS51468">
    <property type="entry name" value="VIT"/>
    <property type="match status" value="1"/>
</dbReference>
<dbReference type="AlphaFoldDB" id="A0A8H8CXA3"/>
<evidence type="ECO:0000313" key="4">
    <source>
        <dbReference type="EMBL" id="KAG5293986.1"/>
    </source>
</evidence>
<dbReference type="SMART" id="SM00609">
    <property type="entry name" value="VIT"/>
    <property type="match status" value="1"/>
</dbReference>
<sequence>MPRHGSLQPLCGCWYLATTTRQYIPQVDLKAHSTILSASSRTILTQTFINPTSRDLGDVKYTFPLHDGVSIVGFKCEIDNRVIRGIVKERGKAKIEYQQAVQKGQAAALLEQSALASDTFTTSIGKIPVGSKAVVEIIYLGELQHDAQSDGVRFSIPSIICPRYANSSVDTHELSQSLATLVQRGAINITVDVSVDKGSSIRGLQSPSHPIAITLGRTSVAAQDVFEANLASATLTMQQGNLFFDEDFVLIVNAKDQDVPSAFVETHTTIPNQRAIMATLVPKFNIPNNNPEIVFIIDRSGSMGGKIQTLQTALRVFLKSLPVGVKFNICSFGSSHSFMWKKSQAYDASSLKAALKYVDSVSANLGGTEILGPVRATVERRLKDLDLDILLLSDGEIWDQNTLFSYINKAVSDQPIRLFSLGIGSGASQSLIEGIARAGDGFAQFVNDNELLDKKVVRMLKGALTPHIKDYTAELVYENDGEDDFEIIEKPNEVPTGENFRSPAKRSAETMNVDSKKDVPKSMQPISLFDPSYQEPDIKATATPLEADLPKVQPPNVLQAPYKIPSLYPFNRTTVYFLLSPDAPRTNLKSFVLRGTSKHGPLMLKIPLENIGQGTRLHQLAARKLTLELEEGRGWIYHAKNEKGQLIIDEHESKKENIVKREAVRLGIEFQVAGKYCSFVAVESPADGKMAERKAKRESASEAGKPPGFGPGDIRDPADDTDESEEEIIDSECESTVSSSNIHVLSTPSHFGKASFSPPGSFASQSAAPLPPPPPYSFASFPPAPPASNTRSLGSSAPNSNPRGSGFGGSSVSGGFGSAFSTTSSSPTALPFGAPSQPIARFSFGPTPTAAAQTAPSPFAAHHSEPLFGSASAPQGPAAASLFGTRAKSASVVPDKMLERGERLGGRVDKGNDLAEQATTDSHRKSKKASRAPPGARLIQRFLKTDSGPTAPSQDAVHALIALQSFEGSWQWESNVFEVMGLNAAEIESKLDWAAILGKKTGIDTKNVKQRSIVATLIVLAYLNKKHLDEKETWELVGEKAMGWAVEGIKEIGGNPDGGSDVLLRQFDALL</sequence>
<dbReference type="VEuPathDB" id="FungiDB:I7I52_05480"/>
<reference evidence="4 5" key="1">
    <citation type="submission" date="2021-01" db="EMBL/GenBank/DDBJ databases">
        <title>Chromosome-level genome assembly of a human fungal pathogen reveals clustering of transcriptionally co-regulated genes.</title>
        <authorList>
            <person name="Voorhies M."/>
            <person name="Cohen S."/>
            <person name="Shea T.P."/>
            <person name="Petrus S."/>
            <person name="Munoz J.F."/>
            <person name="Poplawski S."/>
            <person name="Goldman W.E."/>
            <person name="Michael T."/>
            <person name="Cuomo C.A."/>
            <person name="Sil A."/>
            <person name="Beyhan S."/>
        </authorList>
    </citation>
    <scope>NUCLEOTIDE SEQUENCE [LARGE SCALE GENOMIC DNA]</scope>
    <source>
        <strain evidence="4 5">G184AR</strain>
    </source>
</reference>
<evidence type="ECO:0000313" key="5">
    <source>
        <dbReference type="Proteomes" id="UP000670092"/>
    </source>
</evidence>
<accession>A0A8H8CXA3</accession>
<proteinExistence type="predicted"/>
<evidence type="ECO:0000259" key="2">
    <source>
        <dbReference type="PROSITE" id="PS50234"/>
    </source>
</evidence>
<organism evidence="4 5">
    <name type="scientific">Ajellomyces capsulatus</name>
    <name type="common">Darling's disease fungus</name>
    <name type="synonym">Histoplasma capsulatum</name>
    <dbReference type="NCBI Taxonomy" id="5037"/>
    <lineage>
        <taxon>Eukaryota</taxon>
        <taxon>Fungi</taxon>
        <taxon>Dikarya</taxon>
        <taxon>Ascomycota</taxon>
        <taxon>Pezizomycotina</taxon>
        <taxon>Eurotiomycetes</taxon>
        <taxon>Eurotiomycetidae</taxon>
        <taxon>Onygenales</taxon>
        <taxon>Ajellomycetaceae</taxon>
        <taxon>Histoplasma</taxon>
    </lineage>
</organism>
<gene>
    <name evidence="4" type="ORF">I7I52_05480</name>
</gene>
<protein>
    <submittedName>
        <fullName evidence="4">von Willebrand domain-containing protein</fullName>
    </submittedName>
</protein>